<dbReference type="InterPro" id="IPR025285">
    <property type="entry name" value="DUF4145"/>
</dbReference>
<evidence type="ECO:0000259" key="2">
    <source>
        <dbReference type="Pfam" id="PF13643"/>
    </source>
</evidence>
<dbReference type="Proteomes" id="UP000282656">
    <property type="component" value="Unassembled WGS sequence"/>
</dbReference>
<protein>
    <submittedName>
        <fullName evidence="3">DUF4145 domain-containing protein</fullName>
    </submittedName>
</protein>
<gene>
    <name evidence="3" type="ORF">D7X96_04735</name>
</gene>
<feature type="compositionally biased region" description="Polar residues" evidence="1">
    <location>
        <begin position="312"/>
        <end position="325"/>
    </location>
</feature>
<dbReference type="EMBL" id="RAWM01000008">
    <property type="protein sequence ID" value="RKH72397.1"/>
    <property type="molecule type" value="Genomic_DNA"/>
</dbReference>
<comment type="caution">
    <text evidence="3">The sequence shown here is derived from an EMBL/GenBank/DDBJ whole genome shotgun (WGS) entry which is preliminary data.</text>
</comment>
<feature type="domain" description="DUF4145" evidence="2">
    <location>
        <begin position="142"/>
        <end position="240"/>
    </location>
</feature>
<dbReference type="Pfam" id="PF13643">
    <property type="entry name" value="DUF4145"/>
    <property type="match status" value="1"/>
</dbReference>
<reference evidence="4" key="1">
    <citation type="submission" date="2018-09" db="EMBL/GenBank/DDBJ databases">
        <authorList>
            <person name="Livingstone P.G."/>
            <person name="Whitworth D.E."/>
        </authorList>
    </citation>
    <scope>NUCLEOTIDE SEQUENCE [LARGE SCALE GENOMIC DNA]</scope>
    <source>
        <strain evidence="4">AB047A</strain>
    </source>
</reference>
<proteinExistence type="predicted"/>
<organism evidence="3 4">
    <name type="scientific">Corallococcus interemptor</name>
    <dbReference type="NCBI Taxonomy" id="2316720"/>
    <lineage>
        <taxon>Bacteria</taxon>
        <taxon>Pseudomonadati</taxon>
        <taxon>Myxococcota</taxon>
        <taxon>Myxococcia</taxon>
        <taxon>Myxococcales</taxon>
        <taxon>Cystobacterineae</taxon>
        <taxon>Myxococcaceae</taxon>
        <taxon>Corallococcus</taxon>
    </lineage>
</organism>
<evidence type="ECO:0000256" key="1">
    <source>
        <dbReference type="SAM" id="MobiDB-lite"/>
    </source>
</evidence>
<dbReference type="AlphaFoldDB" id="A0A3A8QUY8"/>
<feature type="compositionally biased region" description="Polar residues" evidence="1">
    <location>
        <begin position="285"/>
        <end position="296"/>
    </location>
</feature>
<accession>A0A3A8QUY8</accession>
<evidence type="ECO:0000313" key="3">
    <source>
        <dbReference type="EMBL" id="RKH72397.1"/>
    </source>
</evidence>
<evidence type="ECO:0000313" key="4">
    <source>
        <dbReference type="Proteomes" id="UP000282656"/>
    </source>
</evidence>
<keyword evidence="4" id="KW-1185">Reference proteome</keyword>
<name>A0A3A8QUY8_9BACT</name>
<sequence>MPRNHDLPYLETDMNNAFSFKVWHPLPIYWSTCPTCTAGIEKSAIKTIDLRTPERNTAFRRGDFNPTDDGGDYTATYTCPKCSNYLAAAGEWSGDIDWIETDDGEMRQVWITIYRPRWLSICPGIIETPNTTPKAITEAAQSAARLFWTDHNACGAALRQIVELFLDEQGIPRTETTTKKKEERHLSFEARIEKFVTAIEVESRDAADEYEKLLRATKFKGNDAVHGVERLKPEDLRTISQLLSRVLQMRYTNSTQLLKEAARIIAGRHSRRMQKRLASAASAPTPLSKNLVSTDAPSLHTAEMEAPAGAKQSINPSAIDSSSNS</sequence>
<feature type="region of interest" description="Disordered" evidence="1">
    <location>
        <begin position="275"/>
        <end position="325"/>
    </location>
</feature>